<feature type="domain" description="YrdC-like" evidence="12">
    <location>
        <begin position="2"/>
        <end position="188"/>
    </location>
</feature>
<dbReference type="InterPro" id="IPR006070">
    <property type="entry name" value="Sua5-like_dom"/>
</dbReference>
<dbReference type="GO" id="GO:0061710">
    <property type="term" value="F:L-threonylcarbamoyladenylate synthase"/>
    <property type="evidence" value="ECO:0007669"/>
    <property type="project" value="UniProtKB-EC"/>
</dbReference>
<dbReference type="InterPro" id="IPR017945">
    <property type="entry name" value="DHBP_synth_RibB-like_a/b_dom"/>
</dbReference>
<accession>A0A2W1ND70</accession>
<keyword evidence="14" id="KW-1185">Reference proteome</keyword>
<dbReference type="PANTHER" id="PTHR17490:SF16">
    <property type="entry name" value="THREONYLCARBAMOYL-AMP SYNTHASE"/>
    <property type="match status" value="1"/>
</dbReference>
<dbReference type="GO" id="GO:0003725">
    <property type="term" value="F:double-stranded RNA binding"/>
    <property type="evidence" value="ECO:0007669"/>
    <property type="project" value="InterPro"/>
</dbReference>
<sequence>MKNQVEQAYKVIKAGGIILYPSDTIWGIGCDPNNIAALEKINQLKKRAADKNFIVLVNAERVLNKHVKVIPDVCYDLLDYANKPLTIIYPKGQYVAPAVLGSDGSIAVRMVNETTAFSYQLIQKLGHGLISTSANISNHPYPKSFQDIDEEIKKGVDFIVDPSFEKTNSAPSQIIKIGENGEINILRK</sequence>
<organism evidence="13 14">
    <name type="scientific">Putridiphycobacter roseus</name>
    <dbReference type="NCBI Taxonomy" id="2219161"/>
    <lineage>
        <taxon>Bacteria</taxon>
        <taxon>Pseudomonadati</taxon>
        <taxon>Bacteroidota</taxon>
        <taxon>Flavobacteriia</taxon>
        <taxon>Flavobacteriales</taxon>
        <taxon>Crocinitomicaceae</taxon>
        <taxon>Putridiphycobacter</taxon>
    </lineage>
</organism>
<evidence type="ECO:0000313" key="13">
    <source>
        <dbReference type="EMBL" id="PZE17365.1"/>
    </source>
</evidence>
<reference evidence="13 14" key="1">
    <citation type="submission" date="2018-06" db="EMBL/GenBank/DDBJ databases">
        <title>The draft genome sequence of Crocinitomix sp. SM1701.</title>
        <authorList>
            <person name="Zhang X."/>
        </authorList>
    </citation>
    <scope>NUCLEOTIDE SEQUENCE [LARGE SCALE GENOMIC DNA]</scope>
    <source>
        <strain evidence="13 14">SM1701</strain>
    </source>
</reference>
<keyword evidence="5" id="KW-0808">Transferase</keyword>
<comment type="subcellular location">
    <subcellularLocation>
        <location evidence="1">Cytoplasm</location>
    </subcellularLocation>
</comment>
<evidence type="ECO:0000256" key="11">
    <source>
        <dbReference type="ARBA" id="ARBA00048366"/>
    </source>
</evidence>
<keyword evidence="4" id="KW-0963">Cytoplasm</keyword>
<dbReference type="EC" id="2.7.7.87" evidence="3"/>
<comment type="similarity">
    <text evidence="2">Belongs to the SUA5 family.</text>
</comment>
<dbReference type="SUPFAM" id="SSF55821">
    <property type="entry name" value="YrdC/RibB"/>
    <property type="match status" value="1"/>
</dbReference>
<dbReference type="AlphaFoldDB" id="A0A2W1ND70"/>
<evidence type="ECO:0000259" key="12">
    <source>
        <dbReference type="PROSITE" id="PS51163"/>
    </source>
</evidence>
<dbReference type="PANTHER" id="PTHR17490">
    <property type="entry name" value="SUA5"/>
    <property type="match status" value="1"/>
</dbReference>
<dbReference type="RefSeq" id="WP_111062890.1">
    <property type="nucleotide sequence ID" value="NZ_JBHUCU010000016.1"/>
</dbReference>
<keyword evidence="9" id="KW-0067">ATP-binding</keyword>
<evidence type="ECO:0000256" key="7">
    <source>
        <dbReference type="ARBA" id="ARBA00022695"/>
    </source>
</evidence>
<evidence type="ECO:0000256" key="6">
    <source>
        <dbReference type="ARBA" id="ARBA00022694"/>
    </source>
</evidence>
<protein>
    <recommendedName>
        <fullName evidence="10">L-threonylcarbamoyladenylate synthase</fullName>
        <ecNumber evidence="3">2.7.7.87</ecNumber>
    </recommendedName>
    <alternativeName>
        <fullName evidence="10">L-threonylcarbamoyladenylate synthase</fullName>
    </alternativeName>
</protein>
<name>A0A2W1ND70_9FLAO</name>
<dbReference type="InterPro" id="IPR050156">
    <property type="entry name" value="TC-AMP_synthase_SUA5"/>
</dbReference>
<dbReference type="GO" id="GO:0006450">
    <property type="term" value="P:regulation of translational fidelity"/>
    <property type="evidence" value="ECO:0007669"/>
    <property type="project" value="TreeGrafter"/>
</dbReference>
<evidence type="ECO:0000256" key="10">
    <source>
        <dbReference type="ARBA" id="ARBA00029774"/>
    </source>
</evidence>
<dbReference type="Proteomes" id="UP000249248">
    <property type="component" value="Unassembled WGS sequence"/>
</dbReference>
<dbReference type="Gene3D" id="3.90.870.10">
    <property type="entry name" value="DHBP synthase"/>
    <property type="match status" value="1"/>
</dbReference>
<evidence type="ECO:0000256" key="4">
    <source>
        <dbReference type="ARBA" id="ARBA00022490"/>
    </source>
</evidence>
<evidence type="ECO:0000256" key="8">
    <source>
        <dbReference type="ARBA" id="ARBA00022741"/>
    </source>
</evidence>
<keyword evidence="8" id="KW-0547">Nucleotide-binding</keyword>
<dbReference type="NCBIfam" id="TIGR00057">
    <property type="entry name" value="L-threonylcarbamoyladenylate synthase"/>
    <property type="match status" value="1"/>
</dbReference>
<evidence type="ECO:0000256" key="3">
    <source>
        <dbReference type="ARBA" id="ARBA00012584"/>
    </source>
</evidence>
<evidence type="ECO:0000256" key="2">
    <source>
        <dbReference type="ARBA" id="ARBA00007663"/>
    </source>
</evidence>
<dbReference type="OrthoDB" id="9814580at2"/>
<dbReference type="EMBL" id="QKSB01000004">
    <property type="protein sequence ID" value="PZE17365.1"/>
    <property type="molecule type" value="Genomic_DNA"/>
</dbReference>
<evidence type="ECO:0000313" key="14">
    <source>
        <dbReference type="Proteomes" id="UP000249248"/>
    </source>
</evidence>
<keyword evidence="7" id="KW-0548">Nucleotidyltransferase</keyword>
<evidence type="ECO:0000256" key="9">
    <source>
        <dbReference type="ARBA" id="ARBA00022840"/>
    </source>
</evidence>
<dbReference type="Pfam" id="PF01300">
    <property type="entry name" value="Sua5_yciO_yrdC"/>
    <property type="match status" value="1"/>
</dbReference>
<keyword evidence="6" id="KW-0819">tRNA processing</keyword>
<proteinExistence type="inferred from homology"/>
<dbReference type="GO" id="GO:0008033">
    <property type="term" value="P:tRNA processing"/>
    <property type="evidence" value="ECO:0007669"/>
    <property type="project" value="UniProtKB-KW"/>
</dbReference>
<comment type="catalytic activity">
    <reaction evidence="11">
        <text>L-threonine + hydrogencarbonate + ATP = L-threonylcarbamoyladenylate + diphosphate + H2O</text>
        <dbReference type="Rhea" id="RHEA:36407"/>
        <dbReference type="ChEBI" id="CHEBI:15377"/>
        <dbReference type="ChEBI" id="CHEBI:17544"/>
        <dbReference type="ChEBI" id="CHEBI:30616"/>
        <dbReference type="ChEBI" id="CHEBI:33019"/>
        <dbReference type="ChEBI" id="CHEBI:57926"/>
        <dbReference type="ChEBI" id="CHEBI:73682"/>
        <dbReference type="EC" id="2.7.7.87"/>
    </reaction>
</comment>
<evidence type="ECO:0000256" key="5">
    <source>
        <dbReference type="ARBA" id="ARBA00022679"/>
    </source>
</evidence>
<gene>
    <name evidence="13" type="ORF">DNU06_08830</name>
</gene>
<dbReference type="PROSITE" id="PS51163">
    <property type="entry name" value="YRDC"/>
    <property type="match status" value="1"/>
</dbReference>
<dbReference type="GO" id="GO:0005737">
    <property type="term" value="C:cytoplasm"/>
    <property type="evidence" value="ECO:0007669"/>
    <property type="project" value="UniProtKB-SubCell"/>
</dbReference>
<evidence type="ECO:0000256" key="1">
    <source>
        <dbReference type="ARBA" id="ARBA00004496"/>
    </source>
</evidence>
<dbReference type="GO" id="GO:0005524">
    <property type="term" value="F:ATP binding"/>
    <property type="evidence" value="ECO:0007669"/>
    <property type="project" value="UniProtKB-KW"/>
</dbReference>
<dbReference type="GO" id="GO:0000049">
    <property type="term" value="F:tRNA binding"/>
    <property type="evidence" value="ECO:0007669"/>
    <property type="project" value="TreeGrafter"/>
</dbReference>
<comment type="caution">
    <text evidence="13">The sequence shown here is derived from an EMBL/GenBank/DDBJ whole genome shotgun (WGS) entry which is preliminary data.</text>
</comment>